<keyword evidence="1" id="KW-0472">Membrane</keyword>
<comment type="caution">
    <text evidence="2">The sequence shown here is derived from an EMBL/GenBank/DDBJ whole genome shotgun (WGS) entry which is preliminary data.</text>
</comment>
<reference evidence="2" key="1">
    <citation type="submission" date="2020-06" db="EMBL/GenBank/DDBJ databases">
        <title>Draft genome of Bugula neritina, a colonial animal packing powerful symbionts and potential medicines.</title>
        <authorList>
            <person name="Rayko M."/>
        </authorList>
    </citation>
    <scope>NUCLEOTIDE SEQUENCE [LARGE SCALE GENOMIC DNA]</scope>
    <source>
        <strain evidence="2">Kwan_BN1</strain>
    </source>
</reference>
<feature type="transmembrane region" description="Helical" evidence="1">
    <location>
        <begin position="20"/>
        <end position="38"/>
    </location>
</feature>
<keyword evidence="1" id="KW-0812">Transmembrane</keyword>
<dbReference type="EMBL" id="VXIV02003358">
    <property type="protein sequence ID" value="KAF6017815.1"/>
    <property type="molecule type" value="Genomic_DNA"/>
</dbReference>
<dbReference type="Proteomes" id="UP000593567">
    <property type="component" value="Unassembled WGS sequence"/>
</dbReference>
<sequence length="83" mass="9434">MTSISITNYLRVCSTLVSNYITILKIVILLSSFLEFVLQQTSSQWLFISSRVVAIIQLYIWVNDWGCVDILYCSLSHGLGTKL</sequence>
<organism evidence="2 3">
    <name type="scientific">Bugula neritina</name>
    <name type="common">Brown bryozoan</name>
    <name type="synonym">Sertularia neritina</name>
    <dbReference type="NCBI Taxonomy" id="10212"/>
    <lineage>
        <taxon>Eukaryota</taxon>
        <taxon>Metazoa</taxon>
        <taxon>Spiralia</taxon>
        <taxon>Lophotrochozoa</taxon>
        <taxon>Bryozoa</taxon>
        <taxon>Gymnolaemata</taxon>
        <taxon>Cheilostomatida</taxon>
        <taxon>Flustrina</taxon>
        <taxon>Buguloidea</taxon>
        <taxon>Bugulidae</taxon>
        <taxon>Bugula</taxon>
    </lineage>
</organism>
<proteinExistence type="predicted"/>
<keyword evidence="1" id="KW-1133">Transmembrane helix</keyword>
<evidence type="ECO:0000313" key="3">
    <source>
        <dbReference type="Proteomes" id="UP000593567"/>
    </source>
</evidence>
<protein>
    <submittedName>
        <fullName evidence="2">Uncharacterized protein</fullName>
    </submittedName>
</protein>
<gene>
    <name evidence="2" type="ORF">EB796_023859</name>
</gene>
<name>A0A7J7IVH4_BUGNE</name>
<dbReference type="AlphaFoldDB" id="A0A7J7IVH4"/>
<accession>A0A7J7IVH4</accession>
<evidence type="ECO:0000256" key="1">
    <source>
        <dbReference type="SAM" id="Phobius"/>
    </source>
</evidence>
<keyword evidence="3" id="KW-1185">Reference proteome</keyword>
<evidence type="ECO:0000313" key="2">
    <source>
        <dbReference type="EMBL" id="KAF6017815.1"/>
    </source>
</evidence>